<sequence length="419" mass="41742">MTGTHPDRAGGRGPGIIAVLGAFVLNGALLGSWAPRVPALAAQIGADEGALGLSLLGASVGMIAASILAGRLCAAFGARVVMTVSGVAGSAMLPALGLARSPATLGLLLIVLGAMVGVMDVAMNVSGVTATRRTGRAIMPLFHAAFSFGTLAGSVGAAVAAGQGLAPSRHFVIVAVICGGVTVGIARWIPVEELLRVPAESGRAGRAPFRRPALWLLGGVALCASIAEGAAADWSALFGVQERGLSEATGALIYSCFSITMACTRLCGEAIQRRWGAPRMLIGGAAIGGLGLATAVMAPSPALTFAGFAVAGVGLAYASPVVMELSGEAGRRTDGGGGEREVAFATTIAYSGFLLGPPMVGGVAELTSLPVALGAVAVLVLLIGPLTLAAGTFRRRELSSAEESAANPARGRAIRRKMG</sequence>
<evidence type="ECO:0000313" key="8">
    <source>
        <dbReference type="Proteomes" id="UP000053859"/>
    </source>
</evidence>
<name>A0A0K8PK33_STRAJ</name>
<feature type="transmembrane region" description="Helical" evidence="6">
    <location>
        <begin position="372"/>
        <end position="393"/>
    </location>
</feature>
<dbReference type="RefSeq" id="WP_059417498.1">
    <property type="nucleotide sequence ID" value="NZ_DF968255.1"/>
</dbReference>
<accession>A0A0K8PK33</accession>
<dbReference type="InterPro" id="IPR036259">
    <property type="entry name" value="MFS_trans_sf"/>
</dbReference>
<feature type="transmembrane region" description="Helical" evidence="6">
    <location>
        <begin position="12"/>
        <end position="30"/>
    </location>
</feature>
<proteinExistence type="predicted"/>
<dbReference type="GO" id="GO:0016020">
    <property type="term" value="C:membrane"/>
    <property type="evidence" value="ECO:0007669"/>
    <property type="project" value="UniProtKB-SubCell"/>
</dbReference>
<evidence type="ECO:0000256" key="1">
    <source>
        <dbReference type="ARBA" id="ARBA00004141"/>
    </source>
</evidence>
<feature type="region of interest" description="Disordered" evidence="5">
    <location>
        <begin position="400"/>
        <end position="419"/>
    </location>
</feature>
<evidence type="ECO:0000256" key="5">
    <source>
        <dbReference type="SAM" id="MobiDB-lite"/>
    </source>
</evidence>
<feature type="transmembrane region" description="Helical" evidence="6">
    <location>
        <begin position="50"/>
        <end position="69"/>
    </location>
</feature>
<keyword evidence="2 6" id="KW-0812">Transmembrane</keyword>
<feature type="transmembrane region" description="Helical" evidence="6">
    <location>
        <begin position="76"/>
        <end position="99"/>
    </location>
</feature>
<organism evidence="7 8">
    <name type="scientific">Streptomyces azureus</name>
    <dbReference type="NCBI Taxonomy" id="146537"/>
    <lineage>
        <taxon>Bacteria</taxon>
        <taxon>Bacillati</taxon>
        <taxon>Actinomycetota</taxon>
        <taxon>Actinomycetes</taxon>
        <taxon>Kitasatosporales</taxon>
        <taxon>Streptomycetaceae</taxon>
        <taxon>Streptomyces</taxon>
    </lineage>
</organism>
<comment type="subcellular location">
    <subcellularLocation>
        <location evidence="1">Membrane</location>
        <topology evidence="1">Multi-pass membrane protein</topology>
    </subcellularLocation>
</comment>
<dbReference type="Gene3D" id="1.20.1250.20">
    <property type="entry name" value="MFS general substrate transporter like domains"/>
    <property type="match status" value="2"/>
</dbReference>
<dbReference type="Pfam" id="PF07690">
    <property type="entry name" value="MFS_1"/>
    <property type="match status" value="1"/>
</dbReference>
<gene>
    <name evidence="7" type="ORF">SAZU_3077</name>
</gene>
<dbReference type="Proteomes" id="UP000053859">
    <property type="component" value="Unassembled WGS sequence"/>
</dbReference>
<dbReference type="GO" id="GO:0022857">
    <property type="term" value="F:transmembrane transporter activity"/>
    <property type="evidence" value="ECO:0007669"/>
    <property type="project" value="InterPro"/>
</dbReference>
<evidence type="ECO:0000256" key="4">
    <source>
        <dbReference type="ARBA" id="ARBA00023136"/>
    </source>
</evidence>
<evidence type="ECO:0000256" key="6">
    <source>
        <dbReference type="SAM" id="Phobius"/>
    </source>
</evidence>
<evidence type="ECO:0000313" key="7">
    <source>
        <dbReference type="EMBL" id="GAP48250.1"/>
    </source>
</evidence>
<feature type="transmembrane region" description="Helical" evidence="6">
    <location>
        <begin position="105"/>
        <end position="125"/>
    </location>
</feature>
<keyword evidence="4 6" id="KW-0472">Membrane</keyword>
<evidence type="ECO:0000256" key="2">
    <source>
        <dbReference type="ARBA" id="ARBA00022692"/>
    </source>
</evidence>
<feature type="transmembrane region" description="Helical" evidence="6">
    <location>
        <begin position="171"/>
        <end position="191"/>
    </location>
</feature>
<dbReference type="PANTHER" id="PTHR23514">
    <property type="entry name" value="BYPASS OF STOP CODON PROTEIN 6"/>
    <property type="match status" value="1"/>
</dbReference>
<keyword evidence="8" id="KW-1185">Reference proteome</keyword>
<feature type="transmembrane region" description="Helical" evidence="6">
    <location>
        <begin position="137"/>
        <end position="159"/>
    </location>
</feature>
<dbReference type="PATRIC" id="fig|146537.3.peg.3248"/>
<evidence type="ECO:0008006" key="9">
    <source>
        <dbReference type="Google" id="ProtNLM"/>
    </source>
</evidence>
<protein>
    <recommendedName>
        <fullName evidence="9">MFS transporter</fullName>
    </recommendedName>
</protein>
<dbReference type="AlphaFoldDB" id="A0A0K8PK33"/>
<dbReference type="EMBL" id="DF968255">
    <property type="protein sequence ID" value="GAP48250.1"/>
    <property type="molecule type" value="Genomic_DNA"/>
</dbReference>
<evidence type="ECO:0000256" key="3">
    <source>
        <dbReference type="ARBA" id="ARBA00022989"/>
    </source>
</evidence>
<feature type="transmembrane region" description="Helical" evidence="6">
    <location>
        <begin position="304"/>
        <end position="322"/>
    </location>
</feature>
<feature type="transmembrane region" description="Helical" evidence="6">
    <location>
        <begin position="212"/>
        <end position="231"/>
    </location>
</feature>
<feature type="transmembrane region" description="Helical" evidence="6">
    <location>
        <begin position="280"/>
        <end position="298"/>
    </location>
</feature>
<dbReference type="CDD" id="cd17393">
    <property type="entry name" value="MFS_MosC_like"/>
    <property type="match status" value="1"/>
</dbReference>
<dbReference type="PANTHER" id="PTHR23514:SF13">
    <property type="entry name" value="INNER MEMBRANE PROTEIN YBJJ"/>
    <property type="match status" value="1"/>
</dbReference>
<dbReference type="InterPro" id="IPR011701">
    <property type="entry name" value="MFS"/>
</dbReference>
<feature type="transmembrane region" description="Helical" evidence="6">
    <location>
        <begin position="251"/>
        <end position="268"/>
    </location>
</feature>
<feature type="transmembrane region" description="Helical" evidence="6">
    <location>
        <begin position="342"/>
        <end position="360"/>
    </location>
</feature>
<keyword evidence="3 6" id="KW-1133">Transmembrane helix</keyword>
<reference evidence="7" key="1">
    <citation type="journal article" date="2015" name="Genome Announc.">
        <title>Draft Genome Sequence of Thiostrepton-Producing Streptomyces azureus ATCC 14921.</title>
        <authorList>
            <person name="Sakihara K."/>
            <person name="Maeda J."/>
            <person name="Tashiro K."/>
            <person name="Fujino Y."/>
            <person name="Kuhara S."/>
            <person name="Ohshima T."/>
            <person name="Ogata S."/>
            <person name="Doi K."/>
        </authorList>
    </citation>
    <scope>NUCLEOTIDE SEQUENCE [LARGE SCALE GENOMIC DNA]</scope>
    <source>
        <strain evidence="7">ATCC14921</strain>
    </source>
</reference>
<dbReference type="OrthoDB" id="151222at2"/>
<dbReference type="InterPro" id="IPR051788">
    <property type="entry name" value="MFS_Transporter"/>
</dbReference>
<dbReference type="SUPFAM" id="SSF103473">
    <property type="entry name" value="MFS general substrate transporter"/>
    <property type="match status" value="1"/>
</dbReference>